<keyword evidence="1 2" id="KW-0238">DNA-binding</keyword>
<evidence type="ECO:0000256" key="2">
    <source>
        <dbReference type="PROSITE-ProRule" id="PRU00335"/>
    </source>
</evidence>
<name>A0A662Z671_9GAMM</name>
<dbReference type="InterPro" id="IPR036271">
    <property type="entry name" value="Tet_transcr_reg_TetR-rel_C_sf"/>
</dbReference>
<evidence type="ECO:0000313" key="5">
    <source>
        <dbReference type="Proteomes" id="UP000243374"/>
    </source>
</evidence>
<dbReference type="AlphaFoldDB" id="A0A662Z671"/>
<evidence type="ECO:0000259" key="3">
    <source>
        <dbReference type="PROSITE" id="PS50977"/>
    </source>
</evidence>
<dbReference type="SUPFAM" id="SSF48498">
    <property type="entry name" value="Tetracyclin repressor-like, C-terminal domain"/>
    <property type="match status" value="1"/>
</dbReference>
<dbReference type="GO" id="GO:0003677">
    <property type="term" value="F:DNA binding"/>
    <property type="evidence" value="ECO:0007669"/>
    <property type="project" value="UniProtKB-UniRule"/>
</dbReference>
<feature type="domain" description="HTH tetR-type" evidence="3">
    <location>
        <begin position="15"/>
        <end position="75"/>
    </location>
</feature>
<proteinExistence type="predicted"/>
<dbReference type="PRINTS" id="PR00455">
    <property type="entry name" value="HTHTETR"/>
</dbReference>
<dbReference type="OrthoDB" id="63332at2"/>
<evidence type="ECO:0000313" key="4">
    <source>
        <dbReference type="EMBL" id="SFJ77746.1"/>
    </source>
</evidence>
<dbReference type="PANTHER" id="PTHR43479">
    <property type="entry name" value="ACREF/ENVCD OPERON REPRESSOR-RELATED"/>
    <property type="match status" value="1"/>
</dbReference>
<dbReference type="RefSeq" id="WP_074838250.1">
    <property type="nucleotide sequence ID" value="NZ_CP047056.1"/>
</dbReference>
<feature type="DNA-binding region" description="H-T-H motif" evidence="2">
    <location>
        <begin position="38"/>
        <end position="57"/>
    </location>
</feature>
<reference evidence="4 5" key="1">
    <citation type="submission" date="2016-10" db="EMBL/GenBank/DDBJ databases">
        <authorList>
            <person name="Varghese N."/>
            <person name="Submissions S."/>
        </authorList>
    </citation>
    <scope>NUCLEOTIDE SEQUENCE [LARGE SCALE GENOMIC DNA]</scope>
    <source>
        <strain evidence="4 5">22B</strain>
    </source>
</reference>
<dbReference type="InterPro" id="IPR001647">
    <property type="entry name" value="HTH_TetR"/>
</dbReference>
<gene>
    <name evidence="4" type="ORF">SAMN04487865_100211</name>
</gene>
<protein>
    <submittedName>
        <fullName evidence="4">Transcriptional regulator, TetR family</fullName>
    </submittedName>
</protein>
<dbReference type="InterPro" id="IPR050624">
    <property type="entry name" value="HTH-type_Tx_Regulator"/>
</dbReference>
<sequence length="203" mass="23479">MARKSGRPPKNEIGHDSQQKIIDAAVKLIKEIGADNITVRKVCTEAESSIGTFYHYFRDKDELLMYFIQELPFKNCELKENLSNISERIIELYMKLVNRYMELGLDFMKCFYTPSNSSLKAYMSEIDGKFLDGTVMSRCEEELSKAQDEGYVKKDLDPHVITADVCSIVKGCIFDWCLTDGKSELKENIRRILNAYFRYCICL</sequence>
<dbReference type="SUPFAM" id="SSF46689">
    <property type="entry name" value="Homeodomain-like"/>
    <property type="match status" value="1"/>
</dbReference>
<organism evidence="4 5">
    <name type="scientific">Succinivibrio dextrinosolvens</name>
    <dbReference type="NCBI Taxonomy" id="83771"/>
    <lineage>
        <taxon>Bacteria</taxon>
        <taxon>Pseudomonadati</taxon>
        <taxon>Pseudomonadota</taxon>
        <taxon>Gammaproteobacteria</taxon>
        <taxon>Aeromonadales</taxon>
        <taxon>Succinivibrionaceae</taxon>
        <taxon>Succinivibrio</taxon>
    </lineage>
</organism>
<dbReference type="PANTHER" id="PTHR43479:SF11">
    <property type="entry name" value="ACREF_ENVCD OPERON REPRESSOR-RELATED"/>
    <property type="match status" value="1"/>
</dbReference>
<dbReference type="PROSITE" id="PS50977">
    <property type="entry name" value="HTH_TETR_2"/>
    <property type="match status" value="1"/>
</dbReference>
<keyword evidence="5" id="KW-1185">Reference proteome</keyword>
<dbReference type="Pfam" id="PF00440">
    <property type="entry name" value="TetR_N"/>
    <property type="match status" value="1"/>
</dbReference>
<dbReference type="EMBL" id="FOSF01000002">
    <property type="protein sequence ID" value="SFJ77746.1"/>
    <property type="molecule type" value="Genomic_DNA"/>
</dbReference>
<evidence type="ECO:0000256" key="1">
    <source>
        <dbReference type="ARBA" id="ARBA00023125"/>
    </source>
</evidence>
<dbReference type="InterPro" id="IPR009057">
    <property type="entry name" value="Homeodomain-like_sf"/>
</dbReference>
<dbReference type="Proteomes" id="UP000243374">
    <property type="component" value="Unassembled WGS sequence"/>
</dbReference>
<dbReference type="Gene3D" id="1.10.357.10">
    <property type="entry name" value="Tetracycline Repressor, domain 2"/>
    <property type="match status" value="1"/>
</dbReference>
<accession>A0A662Z671</accession>